<feature type="compositionally biased region" description="Polar residues" evidence="1">
    <location>
        <begin position="169"/>
        <end position="192"/>
    </location>
</feature>
<accession>A0A1G4JWV2</accession>
<feature type="compositionally biased region" description="Basic and acidic residues" evidence="1">
    <location>
        <begin position="152"/>
        <end position="167"/>
    </location>
</feature>
<feature type="compositionally biased region" description="Polar residues" evidence="1">
    <location>
        <begin position="372"/>
        <end position="384"/>
    </location>
</feature>
<gene>
    <name evidence="2" type="ORF">LANO_0E10616G</name>
</gene>
<evidence type="ECO:0000256" key="1">
    <source>
        <dbReference type="SAM" id="MobiDB-lite"/>
    </source>
</evidence>
<feature type="compositionally biased region" description="Polar residues" evidence="1">
    <location>
        <begin position="391"/>
        <end position="401"/>
    </location>
</feature>
<sequence length="696" mass="76733">MSEPKSKRNSFFFFSSGSKSSGPKLEANVSSVKHVGKYPLRKSVNAQSERVTSEFRSPPSPAPAPAPASAPAATSPVIQPRTSPDSSSTFKETTPSSKLGPSKPSRARRPPPPEFLADLHISSPTKVEDSVEGLNKAKVSTEAAGKGHSRKKSEIDELMEHLDHFGDEGQQTLGDDTSVGRSSSSEHFQTPSLDLPVEDTDADTNSFFVKSLNLSKSKLSLSSREANDSFKYPSSPQLKAANQPNDRDDDRFSFADSQVESVQDLQQVSFNGNSQHNLLEEQSFAEEAMTDDLAYDDDQSLLEKPRQFRVVNEHRPNFTMNDESSTTDNESISFKTESHVLPVQDAMLTPQPPFLSGPPITSESDLFQVDTTPRRNISSSSSTPALGGNLSPKSGTDSEFTVRQPFDDPPTIFKSHSPHRSGTDKSVRLVSSYVEELRLKYFPTSNSLQPPPDLPFILKTKNNLEQPQNIKVRIRTSSKQIGIKHGKAKQKLLSLETAKEEDEDADKSGMLRAKGNPVSTQVDHTREFHDLLNKSSTGVNMLAGKDHDVNDEHDDERQEDEDELYLRNIPGDEAYDSDDVMAPLRERNVAGSVLQFAENAASGTYPSQGAKSRINRSDTVTSYFTRKTNNRARSGTLDVDYRYKADKSAFSQPQKEHSYTEDSSDDGISVQTSNSAYYQSTFNGGLRVTNEDPVSE</sequence>
<feature type="compositionally biased region" description="Basic and acidic residues" evidence="1">
    <location>
        <begin position="305"/>
        <end position="316"/>
    </location>
</feature>
<proteinExistence type="predicted"/>
<dbReference type="EMBL" id="LT598451">
    <property type="protein sequence ID" value="SCU95524.1"/>
    <property type="molecule type" value="Genomic_DNA"/>
</dbReference>
<feature type="compositionally biased region" description="Polar residues" evidence="1">
    <location>
        <begin position="318"/>
        <end position="332"/>
    </location>
</feature>
<feature type="region of interest" description="Disordered" evidence="1">
    <location>
        <begin position="305"/>
        <end position="332"/>
    </location>
</feature>
<feature type="region of interest" description="Disordered" evidence="1">
    <location>
        <begin position="372"/>
        <end position="424"/>
    </location>
</feature>
<reference evidence="3" key="1">
    <citation type="submission" date="2016-03" db="EMBL/GenBank/DDBJ databases">
        <authorList>
            <person name="Devillers Hugo."/>
        </authorList>
    </citation>
    <scope>NUCLEOTIDE SEQUENCE [LARGE SCALE GENOMIC DNA]</scope>
</reference>
<evidence type="ECO:0000313" key="3">
    <source>
        <dbReference type="Proteomes" id="UP000189911"/>
    </source>
</evidence>
<dbReference type="OrthoDB" id="4067613at2759"/>
<dbReference type="Proteomes" id="UP000189911">
    <property type="component" value="Chromosome E"/>
</dbReference>
<feature type="region of interest" description="Disordered" evidence="1">
    <location>
        <begin position="648"/>
        <end position="670"/>
    </location>
</feature>
<feature type="compositionally biased region" description="Pro residues" evidence="1">
    <location>
        <begin position="58"/>
        <end position="68"/>
    </location>
</feature>
<feature type="compositionally biased region" description="Polar residues" evidence="1">
    <location>
        <begin position="80"/>
        <end position="99"/>
    </location>
</feature>
<keyword evidence="3" id="KW-1185">Reference proteome</keyword>
<feature type="region of interest" description="Disordered" evidence="1">
    <location>
        <begin position="1"/>
        <end position="200"/>
    </location>
</feature>
<protein>
    <submittedName>
        <fullName evidence="2">LANO_0E10616g1_1</fullName>
    </submittedName>
</protein>
<feature type="compositionally biased region" description="Low complexity" evidence="1">
    <location>
        <begin position="9"/>
        <end position="24"/>
    </location>
</feature>
<evidence type="ECO:0000313" key="2">
    <source>
        <dbReference type="EMBL" id="SCU95524.1"/>
    </source>
</evidence>
<feature type="compositionally biased region" description="Polar residues" evidence="1">
    <location>
        <begin position="232"/>
        <end position="244"/>
    </location>
</feature>
<name>A0A1G4JWV2_9SACH</name>
<feature type="region of interest" description="Disordered" evidence="1">
    <location>
        <begin position="219"/>
        <end position="253"/>
    </location>
</feature>
<dbReference type="AlphaFoldDB" id="A0A1G4JWV2"/>
<organism evidence="2 3">
    <name type="scientific">Lachancea nothofagi CBS 11611</name>
    <dbReference type="NCBI Taxonomy" id="1266666"/>
    <lineage>
        <taxon>Eukaryota</taxon>
        <taxon>Fungi</taxon>
        <taxon>Dikarya</taxon>
        <taxon>Ascomycota</taxon>
        <taxon>Saccharomycotina</taxon>
        <taxon>Saccharomycetes</taxon>
        <taxon>Saccharomycetales</taxon>
        <taxon>Saccharomycetaceae</taxon>
        <taxon>Lachancea</taxon>
    </lineage>
</organism>
<feature type="region of interest" description="Disordered" evidence="1">
    <location>
        <begin position="497"/>
        <end position="521"/>
    </location>
</feature>